<proteinExistence type="inferred from homology"/>
<comment type="similarity">
    <text evidence="2">Belongs to the diacylglycerol/lipid kinase family.</text>
</comment>
<dbReference type="GO" id="GO:0004143">
    <property type="term" value="F:ATP-dependent diacylglycerol kinase activity"/>
    <property type="evidence" value="ECO:0007669"/>
    <property type="project" value="TreeGrafter"/>
</dbReference>
<dbReference type="GO" id="GO:0046872">
    <property type="term" value="F:metal ion binding"/>
    <property type="evidence" value="ECO:0007669"/>
    <property type="project" value="UniProtKB-KW"/>
</dbReference>
<evidence type="ECO:0000256" key="9">
    <source>
        <dbReference type="ARBA" id="ARBA00022842"/>
    </source>
</evidence>
<evidence type="ECO:0000256" key="6">
    <source>
        <dbReference type="ARBA" id="ARBA00022741"/>
    </source>
</evidence>
<dbReference type="GO" id="GO:0005886">
    <property type="term" value="C:plasma membrane"/>
    <property type="evidence" value="ECO:0007669"/>
    <property type="project" value="TreeGrafter"/>
</dbReference>
<evidence type="ECO:0000256" key="3">
    <source>
        <dbReference type="ARBA" id="ARBA00022516"/>
    </source>
</evidence>
<dbReference type="InterPro" id="IPR045540">
    <property type="entry name" value="YegS/DAGK_C"/>
</dbReference>
<evidence type="ECO:0000259" key="13">
    <source>
        <dbReference type="PROSITE" id="PS50146"/>
    </source>
</evidence>
<dbReference type="RefSeq" id="WP_133628655.1">
    <property type="nucleotide sequence ID" value="NZ_SOAZ01000018.1"/>
</dbReference>
<dbReference type="Proteomes" id="UP000295325">
    <property type="component" value="Unassembled WGS sequence"/>
</dbReference>
<dbReference type="InterPro" id="IPR001206">
    <property type="entry name" value="Diacylglycerol_kinase_cat_dom"/>
</dbReference>
<feature type="domain" description="DAGKc" evidence="13">
    <location>
        <begin position="1"/>
        <end position="128"/>
    </location>
</feature>
<evidence type="ECO:0000313" key="15">
    <source>
        <dbReference type="Proteomes" id="UP000295325"/>
    </source>
</evidence>
<evidence type="ECO:0000256" key="4">
    <source>
        <dbReference type="ARBA" id="ARBA00022679"/>
    </source>
</evidence>
<dbReference type="SUPFAM" id="SSF111331">
    <property type="entry name" value="NAD kinase/diacylglycerol kinase-like"/>
    <property type="match status" value="1"/>
</dbReference>
<keyword evidence="5" id="KW-0479">Metal-binding</keyword>
<dbReference type="PROSITE" id="PS50146">
    <property type="entry name" value="DAGK"/>
    <property type="match status" value="1"/>
</dbReference>
<reference evidence="14 15" key="1">
    <citation type="submission" date="2019-03" db="EMBL/GenBank/DDBJ databases">
        <title>Genomic Encyclopedia of Type Strains, Phase IV (KMG-IV): sequencing the most valuable type-strain genomes for metagenomic binning, comparative biology and taxonomic classification.</title>
        <authorList>
            <person name="Goeker M."/>
        </authorList>
    </citation>
    <scope>NUCLEOTIDE SEQUENCE [LARGE SCALE GENOMIC DNA]</scope>
    <source>
        <strain evidence="14 15">DSM 24455</strain>
    </source>
</reference>
<organism evidence="14 15">
    <name type="scientific">Fonticella tunisiensis</name>
    <dbReference type="NCBI Taxonomy" id="1096341"/>
    <lineage>
        <taxon>Bacteria</taxon>
        <taxon>Bacillati</taxon>
        <taxon>Bacillota</taxon>
        <taxon>Clostridia</taxon>
        <taxon>Eubacteriales</taxon>
        <taxon>Clostridiaceae</taxon>
        <taxon>Fonticella</taxon>
    </lineage>
</organism>
<dbReference type="GO" id="GO:0008654">
    <property type="term" value="P:phospholipid biosynthetic process"/>
    <property type="evidence" value="ECO:0007669"/>
    <property type="project" value="UniProtKB-KW"/>
</dbReference>
<comment type="cofactor">
    <cofactor evidence="1">
        <name>Mg(2+)</name>
        <dbReference type="ChEBI" id="CHEBI:18420"/>
    </cofactor>
</comment>
<keyword evidence="6" id="KW-0547">Nucleotide-binding</keyword>
<keyword evidence="8" id="KW-0067">ATP-binding</keyword>
<keyword evidence="15" id="KW-1185">Reference proteome</keyword>
<keyword evidence="7 14" id="KW-0418">Kinase</keyword>
<evidence type="ECO:0000256" key="5">
    <source>
        <dbReference type="ARBA" id="ARBA00022723"/>
    </source>
</evidence>
<dbReference type="PANTHER" id="PTHR12358:SF106">
    <property type="entry name" value="LIPID KINASE YEGS"/>
    <property type="match status" value="1"/>
</dbReference>
<dbReference type="NCBIfam" id="TIGR00147">
    <property type="entry name" value="YegS/Rv2252/BmrU family lipid kinase"/>
    <property type="match status" value="1"/>
</dbReference>
<evidence type="ECO:0000256" key="8">
    <source>
        <dbReference type="ARBA" id="ARBA00022840"/>
    </source>
</evidence>
<dbReference type="PANTHER" id="PTHR12358">
    <property type="entry name" value="SPHINGOSINE KINASE"/>
    <property type="match status" value="1"/>
</dbReference>
<evidence type="ECO:0000256" key="1">
    <source>
        <dbReference type="ARBA" id="ARBA00001946"/>
    </source>
</evidence>
<accession>A0A4R7KC06</accession>
<dbReference type="Gene3D" id="2.60.200.40">
    <property type="match status" value="1"/>
</dbReference>
<dbReference type="Gene3D" id="3.40.50.10330">
    <property type="entry name" value="Probable inorganic polyphosphate/atp-NAD kinase, domain 1"/>
    <property type="match status" value="1"/>
</dbReference>
<dbReference type="OrthoDB" id="9786026at2"/>
<keyword evidence="4" id="KW-0808">Transferase</keyword>
<dbReference type="InterPro" id="IPR050187">
    <property type="entry name" value="Lipid_Phosphate_FormReg"/>
</dbReference>
<keyword evidence="12" id="KW-1208">Phospholipid metabolism</keyword>
<dbReference type="InterPro" id="IPR005218">
    <property type="entry name" value="Diacylglycerol/lipid_kinase"/>
</dbReference>
<keyword evidence="11" id="KW-0594">Phospholipid biosynthesis</keyword>
<evidence type="ECO:0000256" key="12">
    <source>
        <dbReference type="ARBA" id="ARBA00023264"/>
    </source>
</evidence>
<evidence type="ECO:0000256" key="2">
    <source>
        <dbReference type="ARBA" id="ARBA00005983"/>
    </source>
</evidence>
<keyword evidence="9" id="KW-0460">Magnesium</keyword>
<name>A0A4R7KC06_9CLOT</name>
<dbReference type="EMBL" id="SOAZ01000018">
    <property type="protein sequence ID" value="TDT51321.1"/>
    <property type="molecule type" value="Genomic_DNA"/>
</dbReference>
<evidence type="ECO:0000256" key="7">
    <source>
        <dbReference type="ARBA" id="ARBA00022777"/>
    </source>
</evidence>
<keyword evidence="3" id="KW-0444">Lipid biosynthesis</keyword>
<dbReference type="InterPro" id="IPR017438">
    <property type="entry name" value="ATP-NAD_kinase_N"/>
</dbReference>
<sequence>MSLLFVVNPEAGKGKAKSLIPLIERTCRENNVEYEIRQTSGPGDGTRIAKWGAENGFKRIVSVGGDGTLNEVVNGMAGGSAALGIIPGGSGNDFIRSIDSHKPLEEVIVDVIKGIPERVDLGLCNGRYFINVGSVGFDAEVVIKTESAKRFFSGKAAYVAALLNTIFTYKGKMIRIEVDGKAIETNTLLIAIANGRYYGGGMIPAPEADIKDGCFDICHIRMVSKLKIFALFPRFMKGKHGSINEVSFYRSKRVKLSSNESLSINIDGEIIKDNTAEFEIIEGAINVIFPRK</sequence>
<comment type="caution">
    <text evidence="14">The sequence shown here is derived from an EMBL/GenBank/DDBJ whole genome shotgun (WGS) entry which is preliminary data.</text>
</comment>
<dbReference type="GO" id="GO:0005524">
    <property type="term" value="F:ATP binding"/>
    <property type="evidence" value="ECO:0007669"/>
    <property type="project" value="UniProtKB-KW"/>
</dbReference>
<evidence type="ECO:0000256" key="11">
    <source>
        <dbReference type="ARBA" id="ARBA00023209"/>
    </source>
</evidence>
<dbReference type="Pfam" id="PF00781">
    <property type="entry name" value="DAGK_cat"/>
    <property type="match status" value="1"/>
</dbReference>
<dbReference type="SMART" id="SM00046">
    <property type="entry name" value="DAGKc"/>
    <property type="match status" value="1"/>
</dbReference>
<dbReference type="InterPro" id="IPR016064">
    <property type="entry name" value="NAD/diacylglycerol_kinase_sf"/>
</dbReference>
<evidence type="ECO:0000313" key="14">
    <source>
        <dbReference type="EMBL" id="TDT51321.1"/>
    </source>
</evidence>
<dbReference type="AlphaFoldDB" id="A0A4R7KC06"/>
<protein>
    <submittedName>
        <fullName evidence="14">YegS/Rv2252/BmrU family lipid kinase</fullName>
    </submittedName>
</protein>
<gene>
    <name evidence="14" type="ORF">EDD71_1185</name>
</gene>
<keyword evidence="10" id="KW-0443">Lipid metabolism</keyword>
<dbReference type="Pfam" id="PF19279">
    <property type="entry name" value="YegS_C"/>
    <property type="match status" value="1"/>
</dbReference>
<evidence type="ECO:0000256" key="10">
    <source>
        <dbReference type="ARBA" id="ARBA00023098"/>
    </source>
</evidence>